<dbReference type="PANTHER" id="PTHR13847:SF283">
    <property type="entry name" value="TRNA 5-METHYLAMINOMETHYL-2-THIOURIDINE BIOSYNTHESIS BIFUNCTIONAL PROTEIN MNMC"/>
    <property type="match status" value="1"/>
</dbReference>
<dbReference type="SUPFAM" id="SSF54373">
    <property type="entry name" value="FAD-linked reductases, C-terminal domain"/>
    <property type="match status" value="1"/>
</dbReference>
<name>A0A1N7JD35_9GAMM</name>
<evidence type="ECO:0000259" key="10">
    <source>
        <dbReference type="Pfam" id="PF01266"/>
    </source>
</evidence>
<keyword evidence="8" id="KW-0560">Oxidoreductase</keyword>
<proteinExistence type="predicted"/>
<dbReference type="SUPFAM" id="SSF51905">
    <property type="entry name" value="FAD/NAD(P)-binding domain"/>
    <property type="match status" value="1"/>
</dbReference>
<evidence type="ECO:0000256" key="4">
    <source>
        <dbReference type="ARBA" id="ARBA00022679"/>
    </source>
</evidence>
<dbReference type="STRING" id="619304.SAMN05421760_101974"/>
<dbReference type="NCBIfam" id="TIGR03197">
    <property type="entry name" value="MnmC_Cterm"/>
    <property type="match status" value="1"/>
</dbReference>
<organism evidence="11 12">
    <name type="scientific">Neptunomonas antarctica</name>
    <dbReference type="NCBI Taxonomy" id="619304"/>
    <lineage>
        <taxon>Bacteria</taxon>
        <taxon>Pseudomonadati</taxon>
        <taxon>Pseudomonadota</taxon>
        <taxon>Gammaproteobacteria</taxon>
        <taxon>Oceanospirillales</taxon>
        <taxon>Oceanospirillaceae</taxon>
        <taxon>Neptunomonas</taxon>
    </lineage>
</organism>
<evidence type="ECO:0000256" key="7">
    <source>
        <dbReference type="ARBA" id="ARBA00022827"/>
    </source>
</evidence>
<evidence type="ECO:0000256" key="2">
    <source>
        <dbReference type="ARBA" id="ARBA00022603"/>
    </source>
</evidence>
<gene>
    <name evidence="11" type="ORF">SAMN05421760_101974</name>
</gene>
<sequence length="440" mass="47585">MLPPETAPAPEHNKQPWFTLPTVTKPKTAIILGAGLSGCAMAEALARRGISVQLIDRCDAICQEASGNHQGVLYAKLPTAPTLAGEFHLCGLEYTLRLLMIKGCMDGKIASQCGVLQLATSAKEVARQNTLIASEHYPHEVVSSVSAEQASIIAGTDIQHQALYLPRAGWVQPKSFCDTLINHPYITLTLSTTVISIAQQSPTQPGDCSWSVTDQSDNQHSADILIVASATQAKEFNLLSHLPIKPIRGQVSVTPTASGMPVLKTVICGAGYISPSLDNRYSFGATFDLHDQSPQLRHVDHEANLTMLSNVVPDFANQLPPIDEWTGKVGYRCSTPDYLPIAGPAPIVHQYMDHYAKLQHDRKWKFANSPAPLHSGLYVNVGHGSKGLITAPLAAEYLAASICGEPLPFSRKISYALHPARFIIKSLVRSNNHNESQGVK</sequence>
<dbReference type="Pfam" id="PF01266">
    <property type="entry name" value="DAO"/>
    <property type="match status" value="1"/>
</dbReference>
<dbReference type="OrthoDB" id="9786494at2"/>
<dbReference type="EMBL" id="FTOE01000001">
    <property type="protein sequence ID" value="SIS47220.1"/>
    <property type="molecule type" value="Genomic_DNA"/>
</dbReference>
<dbReference type="Proteomes" id="UP000185999">
    <property type="component" value="Unassembled WGS sequence"/>
</dbReference>
<evidence type="ECO:0000256" key="9">
    <source>
        <dbReference type="ARBA" id="ARBA00023268"/>
    </source>
</evidence>
<evidence type="ECO:0000256" key="3">
    <source>
        <dbReference type="ARBA" id="ARBA00022630"/>
    </source>
</evidence>
<keyword evidence="6" id="KW-0819">tRNA processing</keyword>
<keyword evidence="5" id="KW-0949">S-adenosyl-L-methionine</keyword>
<accession>A0A1N7JD35</accession>
<feature type="domain" description="FAD dependent oxidoreductase" evidence="10">
    <location>
        <begin position="30"/>
        <end position="400"/>
    </location>
</feature>
<dbReference type="PANTHER" id="PTHR13847">
    <property type="entry name" value="SARCOSINE DEHYDROGENASE-RELATED"/>
    <property type="match status" value="1"/>
</dbReference>
<dbReference type="GO" id="GO:0032259">
    <property type="term" value="P:methylation"/>
    <property type="evidence" value="ECO:0007669"/>
    <property type="project" value="UniProtKB-KW"/>
</dbReference>
<keyword evidence="3" id="KW-0285">Flavoprotein</keyword>
<dbReference type="Gene3D" id="3.50.50.60">
    <property type="entry name" value="FAD/NAD(P)-binding domain"/>
    <property type="match status" value="1"/>
</dbReference>
<keyword evidence="7" id="KW-0274">FAD</keyword>
<keyword evidence="4" id="KW-0808">Transferase</keyword>
<protein>
    <submittedName>
        <fullName evidence="11">tRNA 5-methylaminomethyl-2-thiouridine biosynthesis bifunctional protein</fullName>
    </submittedName>
</protein>
<evidence type="ECO:0000313" key="12">
    <source>
        <dbReference type="Proteomes" id="UP000185999"/>
    </source>
</evidence>
<evidence type="ECO:0000256" key="1">
    <source>
        <dbReference type="ARBA" id="ARBA00022490"/>
    </source>
</evidence>
<keyword evidence="12" id="KW-1185">Reference proteome</keyword>
<dbReference type="Gene3D" id="3.30.9.10">
    <property type="entry name" value="D-Amino Acid Oxidase, subunit A, domain 2"/>
    <property type="match status" value="1"/>
</dbReference>
<keyword evidence="2" id="KW-0489">Methyltransferase</keyword>
<dbReference type="InterPro" id="IPR036188">
    <property type="entry name" value="FAD/NAD-bd_sf"/>
</dbReference>
<dbReference type="RefSeq" id="WP_054343103.1">
    <property type="nucleotide sequence ID" value="NZ_FTOE01000001.1"/>
</dbReference>
<dbReference type="InterPro" id="IPR017610">
    <property type="entry name" value="tRNA_S-uridine_synth_MnmC_C"/>
</dbReference>
<dbReference type="GO" id="GO:0008168">
    <property type="term" value="F:methyltransferase activity"/>
    <property type="evidence" value="ECO:0007669"/>
    <property type="project" value="UniProtKB-KW"/>
</dbReference>
<keyword evidence="1" id="KW-0963">Cytoplasm</keyword>
<evidence type="ECO:0000256" key="8">
    <source>
        <dbReference type="ARBA" id="ARBA00023002"/>
    </source>
</evidence>
<dbReference type="InterPro" id="IPR006076">
    <property type="entry name" value="FAD-dep_OxRdtase"/>
</dbReference>
<dbReference type="GO" id="GO:0005737">
    <property type="term" value="C:cytoplasm"/>
    <property type="evidence" value="ECO:0007669"/>
    <property type="project" value="TreeGrafter"/>
</dbReference>
<evidence type="ECO:0000256" key="6">
    <source>
        <dbReference type="ARBA" id="ARBA00022694"/>
    </source>
</evidence>
<dbReference type="AlphaFoldDB" id="A0A1N7JD35"/>
<reference evidence="12" key="1">
    <citation type="submission" date="2017-01" db="EMBL/GenBank/DDBJ databases">
        <authorList>
            <person name="Varghese N."/>
            <person name="Submissions S."/>
        </authorList>
    </citation>
    <scope>NUCLEOTIDE SEQUENCE [LARGE SCALE GENOMIC DNA]</scope>
    <source>
        <strain evidence="12">DSM 22306</strain>
    </source>
</reference>
<evidence type="ECO:0000256" key="5">
    <source>
        <dbReference type="ARBA" id="ARBA00022691"/>
    </source>
</evidence>
<keyword evidence="9" id="KW-0511">Multifunctional enzyme</keyword>
<evidence type="ECO:0000313" key="11">
    <source>
        <dbReference type="EMBL" id="SIS47220.1"/>
    </source>
</evidence>
<dbReference type="GO" id="GO:0008033">
    <property type="term" value="P:tRNA processing"/>
    <property type="evidence" value="ECO:0007669"/>
    <property type="project" value="UniProtKB-KW"/>
</dbReference>
<dbReference type="GO" id="GO:0016645">
    <property type="term" value="F:oxidoreductase activity, acting on the CH-NH group of donors"/>
    <property type="evidence" value="ECO:0007669"/>
    <property type="project" value="InterPro"/>
</dbReference>